<evidence type="ECO:0000256" key="1">
    <source>
        <dbReference type="ARBA" id="ARBA00004141"/>
    </source>
</evidence>
<accession>A0A8J9YZ53</accession>
<feature type="transmembrane region" description="Helical" evidence="6">
    <location>
        <begin position="349"/>
        <end position="366"/>
    </location>
</feature>
<dbReference type="AlphaFoldDB" id="A0A8J9YZ53"/>
<dbReference type="GO" id="GO:0016020">
    <property type="term" value="C:membrane"/>
    <property type="evidence" value="ECO:0007669"/>
    <property type="project" value="UniProtKB-SubCell"/>
</dbReference>
<proteinExistence type="inferred from homology"/>
<evidence type="ECO:0000313" key="8">
    <source>
        <dbReference type="Proteomes" id="UP000838412"/>
    </source>
</evidence>
<evidence type="ECO:0000256" key="2">
    <source>
        <dbReference type="ARBA" id="ARBA00022692"/>
    </source>
</evidence>
<keyword evidence="4 6" id="KW-0472">Membrane</keyword>
<reference evidence="7" key="1">
    <citation type="submission" date="2022-01" db="EMBL/GenBank/DDBJ databases">
        <authorList>
            <person name="Braso-Vives M."/>
        </authorList>
    </citation>
    <scope>NUCLEOTIDE SEQUENCE</scope>
</reference>
<feature type="transmembrane region" description="Helical" evidence="6">
    <location>
        <begin position="124"/>
        <end position="145"/>
    </location>
</feature>
<name>A0A8J9YZ53_BRALA</name>
<dbReference type="Proteomes" id="UP000838412">
    <property type="component" value="Chromosome 13"/>
</dbReference>
<dbReference type="Pfam" id="PF07690">
    <property type="entry name" value="MFS_1"/>
    <property type="match status" value="1"/>
</dbReference>
<feature type="transmembrane region" description="Helical" evidence="6">
    <location>
        <begin position="509"/>
        <end position="531"/>
    </location>
</feature>
<feature type="transmembrane region" description="Helical" evidence="6">
    <location>
        <begin position="407"/>
        <end position="429"/>
    </location>
</feature>
<evidence type="ECO:0000256" key="5">
    <source>
        <dbReference type="ARBA" id="ARBA00038227"/>
    </source>
</evidence>
<feature type="transmembrane region" description="Helical" evidence="6">
    <location>
        <begin position="475"/>
        <end position="497"/>
    </location>
</feature>
<feature type="transmembrane region" description="Helical" evidence="6">
    <location>
        <begin position="26"/>
        <end position="45"/>
    </location>
</feature>
<feature type="transmembrane region" description="Helical" evidence="6">
    <location>
        <begin position="372"/>
        <end position="395"/>
    </location>
</feature>
<comment type="similarity">
    <text evidence="5">Belongs to the major facilitator superfamily. SLC46A family.</text>
</comment>
<feature type="transmembrane region" description="Helical" evidence="6">
    <location>
        <begin position="441"/>
        <end position="463"/>
    </location>
</feature>
<feature type="transmembrane region" description="Helical" evidence="6">
    <location>
        <begin position="157"/>
        <end position="176"/>
    </location>
</feature>
<feature type="transmembrane region" description="Helical" evidence="6">
    <location>
        <begin position="93"/>
        <end position="112"/>
    </location>
</feature>
<dbReference type="InterPro" id="IPR011701">
    <property type="entry name" value="MFS"/>
</dbReference>
<feature type="transmembrane region" description="Helical" evidence="6">
    <location>
        <begin position="318"/>
        <end position="337"/>
    </location>
</feature>
<feature type="transmembrane region" description="Helical" evidence="6">
    <location>
        <begin position="188"/>
        <end position="212"/>
    </location>
</feature>
<feature type="transmembrane region" description="Helical" evidence="6">
    <location>
        <begin position="543"/>
        <end position="565"/>
    </location>
</feature>
<feature type="transmembrane region" description="Helical" evidence="6">
    <location>
        <begin position="577"/>
        <end position="599"/>
    </location>
</feature>
<gene>
    <name evidence="7" type="primary">SLC46A1</name>
    <name evidence="7" type="ORF">BLAG_LOCUS6943</name>
</gene>
<sequence>MAPRRVKVSSSTPLLDDLGPVKVKPYCLVTVEPILLFVGIGIMMANPLQQQYIYYSLGNGTTSAHNSSGGACGGDYNSSDSGGQAIQAEASQWLTYISLCSSLPSLLIAAILGPMSDKVGRKVAIVTPVAGALAMSVCSALVVYLNLPLQVLLPGALLYGMLGSSTTLYGGCFAYLTDVTEPGNPRAFRMAILESCLGIAAVVGVLSGNLWLSVLGAPLGFQEPFWFAAGLVAFSLLYGIFGIKETRPKRRGQKAFSLASVSGMVHLVRHSFKTGQWKLAVILFVFFLNSGIYITSSGIITLTVIAPPYCWSSDLLGYLYTAVCAGFVVGVVGIKLLGKCLSSYGMMHVGFLSGAAGMVIEALAVYTPNRDVSFYLATAAACLQTMPAPLMKATMSKMVPQSQQGSLFALIVTCNCACPVTGSLFALSVTCNCACPVTGSLFALIVTCNCACPVTGSLFALIVTCNCACPVTGSLFALIVTCNCACPVTGSLFALIVTCNCACPVTGSLFALIVTCNCACPVTGSLFALIVTCNCACPVTGSLFALIVTCNCACPITGSLFALIVTCNCACPVTGSLFALIVTCNCACPVTGSLFALIVTCNCACPITGSLFALIVTCNCACSLFALIACIESLAGVIFVPVWNTVFGVTLFIMPGLVFLCYAGTLLVQSALIGVVQCHQRPTTYDVLEDENDHIN</sequence>
<dbReference type="PANTHER" id="PTHR23507">
    <property type="entry name" value="ZGC:174356"/>
    <property type="match status" value="1"/>
</dbReference>
<dbReference type="SUPFAM" id="SSF103473">
    <property type="entry name" value="MFS general substrate transporter"/>
    <property type="match status" value="1"/>
</dbReference>
<feature type="transmembrane region" description="Helical" evidence="6">
    <location>
        <begin position="279"/>
        <end position="306"/>
    </location>
</feature>
<evidence type="ECO:0000256" key="4">
    <source>
        <dbReference type="ARBA" id="ARBA00023136"/>
    </source>
</evidence>
<dbReference type="PANTHER" id="PTHR23507:SF1">
    <property type="entry name" value="FI18259P1-RELATED"/>
    <property type="match status" value="1"/>
</dbReference>
<dbReference type="OrthoDB" id="3026777at2759"/>
<feature type="transmembrane region" description="Helical" evidence="6">
    <location>
        <begin position="224"/>
        <end position="243"/>
    </location>
</feature>
<evidence type="ECO:0000313" key="7">
    <source>
        <dbReference type="EMBL" id="CAH1244258.1"/>
    </source>
</evidence>
<feature type="transmembrane region" description="Helical" evidence="6">
    <location>
        <begin position="646"/>
        <end position="668"/>
    </location>
</feature>
<comment type="subcellular location">
    <subcellularLocation>
        <location evidence="1">Membrane</location>
        <topology evidence="1">Multi-pass membrane protein</topology>
    </subcellularLocation>
</comment>
<dbReference type="EMBL" id="OV696698">
    <property type="protein sequence ID" value="CAH1244258.1"/>
    <property type="molecule type" value="Genomic_DNA"/>
</dbReference>
<evidence type="ECO:0000256" key="3">
    <source>
        <dbReference type="ARBA" id="ARBA00022989"/>
    </source>
</evidence>
<dbReference type="Gene3D" id="1.20.1250.20">
    <property type="entry name" value="MFS general substrate transporter like domains"/>
    <property type="match status" value="1"/>
</dbReference>
<keyword evidence="3 6" id="KW-1133">Transmembrane helix</keyword>
<evidence type="ECO:0000256" key="6">
    <source>
        <dbReference type="SAM" id="Phobius"/>
    </source>
</evidence>
<keyword evidence="8" id="KW-1185">Reference proteome</keyword>
<protein>
    <submittedName>
        <fullName evidence="7">SLC46A1 protein</fullName>
    </submittedName>
</protein>
<feature type="transmembrane region" description="Helical" evidence="6">
    <location>
        <begin position="611"/>
        <end position="640"/>
    </location>
</feature>
<organism evidence="7 8">
    <name type="scientific">Branchiostoma lanceolatum</name>
    <name type="common">Common lancelet</name>
    <name type="synonym">Amphioxus lanceolatum</name>
    <dbReference type="NCBI Taxonomy" id="7740"/>
    <lineage>
        <taxon>Eukaryota</taxon>
        <taxon>Metazoa</taxon>
        <taxon>Chordata</taxon>
        <taxon>Cephalochordata</taxon>
        <taxon>Leptocardii</taxon>
        <taxon>Amphioxiformes</taxon>
        <taxon>Branchiostomatidae</taxon>
        <taxon>Branchiostoma</taxon>
    </lineage>
</organism>
<dbReference type="InterPro" id="IPR036259">
    <property type="entry name" value="MFS_trans_sf"/>
</dbReference>
<keyword evidence="2 6" id="KW-0812">Transmembrane</keyword>
<dbReference type="GO" id="GO:0022857">
    <property type="term" value="F:transmembrane transporter activity"/>
    <property type="evidence" value="ECO:0007669"/>
    <property type="project" value="InterPro"/>
</dbReference>